<protein>
    <submittedName>
        <fullName evidence="1">Uncharacterized protein</fullName>
    </submittedName>
</protein>
<dbReference type="OrthoDB" id="5309347at2"/>
<comment type="caution">
    <text evidence="1">The sequence shown here is derived from an EMBL/GenBank/DDBJ whole genome shotgun (WGS) entry which is preliminary data.</text>
</comment>
<sequence>MDQEYIKKIILTYPEANGLPENIIQNIAKIAVLQNKVDKPAWILKMVYDAKKKFEQSLAAKKLKIESKVQENKSSIKRENLKEDKVLFFKKDELEHHLPYIKNLRGYYPKLSNVTWFYILENYAQWPLIVMSIFPERDRLFPQWTVQCAATLSDIGLKKILELNLHKNADELYRYLKENGNFKDHHIHRSKYISFVKKFDFSKKKKENNTSNSETLGVKEIIKSL</sequence>
<dbReference type="Proteomes" id="UP000437748">
    <property type="component" value="Unassembled WGS sequence"/>
</dbReference>
<dbReference type="RefSeq" id="WP_153420524.1">
    <property type="nucleotide sequence ID" value="NZ_WFLM01000003.1"/>
</dbReference>
<evidence type="ECO:0000313" key="1">
    <source>
        <dbReference type="EMBL" id="KAB8039125.1"/>
    </source>
</evidence>
<reference evidence="1 2" key="1">
    <citation type="submission" date="2019-10" db="EMBL/GenBank/DDBJ databases">
        <title>New species of Slilvanegrellaceae.</title>
        <authorList>
            <person name="Pitt A."/>
            <person name="Hahn M.W."/>
        </authorList>
    </citation>
    <scope>NUCLEOTIDE SEQUENCE [LARGE SCALE GENOMIC DNA]</scope>
    <source>
        <strain evidence="1 2">SP-Ram-0.45-NSY-1</strain>
    </source>
</reference>
<accession>A0A6N6VYC5</accession>
<organism evidence="1 2">
    <name type="scientific">Silvanigrella paludirubra</name>
    <dbReference type="NCBI Taxonomy" id="2499159"/>
    <lineage>
        <taxon>Bacteria</taxon>
        <taxon>Pseudomonadati</taxon>
        <taxon>Bdellovibrionota</taxon>
        <taxon>Oligoflexia</taxon>
        <taxon>Silvanigrellales</taxon>
        <taxon>Silvanigrellaceae</taxon>
        <taxon>Silvanigrella</taxon>
    </lineage>
</organism>
<name>A0A6N6VYC5_9BACT</name>
<keyword evidence="2" id="KW-1185">Reference proteome</keyword>
<evidence type="ECO:0000313" key="2">
    <source>
        <dbReference type="Proteomes" id="UP000437748"/>
    </source>
</evidence>
<dbReference type="EMBL" id="WFLM01000003">
    <property type="protein sequence ID" value="KAB8039125.1"/>
    <property type="molecule type" value="Genomic_DNA"/>
</dbReference>
<proteinExistence type="predicted"/>
<dbReference type="AlphaFoldDB" id="A0A6N6VYC5"/>
<gene>
    <name evidence="1" type="ORF">GCL60_09730</name>
</gene>